<evidence type="ECO:0000313" key="2">
    <source>
        <dbReference type="EMBL" id="KGE21114.1"/>
    </source>
</evidence>
<comment type="caution">
    <text evidence="2">The sequence shown here is derived from an EMBL/GenBank/DDBJ whole genome shotgun (WGS) entry which is preliminary data.</text>
</comment>
<dbReference type="EMBL" id="JQCR01000002">
    <property type="protein sequence ID" value="KGE20626.1"/>
    <property type="molecule type" value="Genomic_DNA"/>
</dbReference>
<dbReference type="AlphaFoldDB" id="A0A098MF11"/>
<reference evidence="2 3" key="2">
    <citation type="submission" date="2014-10" db="EMBL/GenBank/DDBJ databases">
        <title>Comparative genomics of the Paenibacillus odorifer group.</title>
        <authorList>
            <person name="Tsai Y.-C."/>
            <person name="Martin N."/>
            <person name="Korlach J."/>
            <person name="Wiedmann M."/>
        </authorList>
    </citation>
    <scope>NUCLEOTIDE SEQUENCE [LARGE SCALE GENOMIC DNA]</scope>
    <source>
        <strain evidence="2 3">DSM 18334</strain>
    </source>
</reference>
<protein>
    <recommendedName>
        <fullName evidence="4">HK97 gp10 family phage protein</fullName>
    </recommendedName>
</protein>
<name>A0A098MF11_9BACL</name>
<evidence type="ECO:0008006" key="4">
    <source>
        <dbReference type="Google" id="ProtNLM"/>
    </source>
</evidence>
<dbReference type="NCBIfam" id="TIGR01725">
    <property type="entry name" value="phge_HK97_gp10"/>
    <property type="match status" value="1"/>
</dbReference>
<evidence type="ECO:0000313" key="3">
    <source>
        <dbReference type="Proteomes" id="UP000029734"/>
    </source>
</evidence>
<dbReference type="InterPro" id="IPR010064">
    <property type="entry name" value="HK97-gp10_tail"/>
</dbReference>
<sequence>MAKLLRAGKDVKLLSLKAMDKGGLIVERDAKRLAPVGDTGHLRARIGRKVIDRGNEIVCEVGTNVHYAPYVELGTGIHASNGQGRQTPWRFKLPNGKWVTTQGMKPQPFLLPALRRNEYNVKYAVAAELRRLLAK</sequence>
<evidence type="ECO:0000313" key="1">
    <source>
        <dbReference type="EMBL" id="KGE20626.1"/>
    </source>
</evidence>
<accession>A0A098MF11</accession>
<organism evidence="2 3">
    <name type="scientific">Paenibacillus wynnii</name>
    <dbReference type="NCBI Taxonomy" id="268407"/>
    <lineage>
        <taxon>Bacteria</taxon>
        <taxon>Bacillati</taxon>
        <taxon>Bacillota</taxon>
        <taxon>Bacilli</taxon>
        <taxon>Bacillales</taxon>
        <taxon>Paenibacillaceae</taxon>
        <taxon>Paenibacillus</taxon>
    </lineage>
</organism>
<keyword evidence="3" id="KW-1185">Reference proteome</keyword>
<dbReference type="eggNOG" id="ENOG5033DUZ">
    <property type="taxonomic scope" value="Bacteria"/>
</dbReference>
<dbReference type="EMBL" id="JQCR01000001">
    <property type="protein sequence ID" value="KGE21114.1"/>
    <property type="molecule type" value="Genomic_DNA"/>
</dbReference>
<gene>
    <name evidence="2" type="ORF">PWYN_03010</name>
    <name evidence="1" type="ORF">PWYN_15710</name>
</gene>
<dbReference type="Proteomes" id="UP000029734">
    <property type="component" value="Unassembled WGS sequence"/>
</dbReference>
<reference evidence="2 3" key="1">
    <citation type="submission" date="2014-08" db="EMBL/GenBank/DDBJ databases">
        <authorList>
            <person name="den Bakker H.C."/>
        </authorList>
    </citation>
    <scope>NUCLEOTIDE SEQUENCE [LARGE SCALE GENOMIC DNA]</scope>
    <source>
        <strain evidence="2 3">DSM 18334</strain>
    </source>
</reference>
<dbReference type="Pfam" id="PF04883">
    <property type="entry name" value="HK97-gp10_like"/>
    <property type="match status" value="1"/>
</dbReference>
<dbReference type="STRING" id="268407.PWYN_03010"/>
<proteinExistence type="predicted"/>